<evidence type="ECO:0000313" key="1">
    <source>
        <dbReference type="EMBL" id="EFE88941.1"/>
    </source>
</evidence>
<dbReference type="Proteomes" id="UP000003191">
    <property type="component" value="Unassembled WGS sequence"/>
</dbReference>
<organism evidence="1 2">
    <name type="scientific">Bifidobacterium breve DSM 20213 = JCM 1192</name>
    <dbReference type="NCBI Taxonomy" id="518634"/>
    <lineage>
        <taxon>Bacteria</taxon>
        <taxon>Bacillati</taxon>
        <taxon>Actinomycetota</taxon>
        <taxon>Actinomycetes</taxon>
        <taxon>Bifidobacteriales</taxon>
        <taxon>Bifidobacteriaceae</taxon>
        <taxon>Bifidobacterium</taxon>
    </lineage>
</organism>
<dbReference type="AlphaFoldDB" id="D4BQ11"/>
<dbReference type="EMBL" id="ACCG02000010">
    <property type="protein sequence ID" value="EFE88941.1"/>
    <property type="molecule type" value="Genomic_DNA"/>
</dbReference>
<protein>
    <submittedName>
        <fullName evidence="1">Uncharacterized protein</fullName>
    </submittedName>
</protein>
<accession>D4BQ11</accession>
<name>D4BQ11_BIFBR</name>
<sequence>MCAERCRDGVTVLPDYVNTVVALTLNPVVITQCCLRPGSGEFGGVWNVEFVGHT</sequence>
<comment type="caution">
    <text evidence="1">The sequence shown here is derived from an EMBL/GenBank/DDBJ whole genome shotgun (WGS) entry which is preliminary data.</text>
</comment>
<evidence type="ECO:0000313" key="2">
    <source>
        <dbReference type="Proteomes" id="UP000003191"/>
    </source>
</evidence>
<dbReference type="HOGENOM" id="CLU_3040851_0_0_11"/>
<gene>
    <name evidence="1" type="ORF">BIFBRE_04239</name>
</gene>
<keyword evidence="2" id="KW-1185">Reference proteome</keyword>
<reference evidence="1 2" key="1">
    <citation type="submission" date="2010-02" db="EMBL/GenBank/DDBJ databases">
        <authorList>
            <person name="Weinstock G."/>
            <person name="Sodergren E."/>
            <person name="Clifton S."/>
            <person name="Fulton L."/>
            <person name="Fulton B."/>
            <person name="Courtney L."/>
            <person name="Fronick C."/>
            <person name="Harrison M."/>
            <person name="Strong C."/>
            <person name="Farmer C."/>
            <person name="Delahaunty K."/>
            <person name="Markovic C."/>
            <person name="Hall O."/>
            <person name="Minx P."/>
            <person name="Tomlinson C."/>
            <person name="Mitreva M."/>
            <person name="Nelson J."/>
            <person name="Hou S."/>
            <person name="Wollam A."/>
            <person name="Pepin K.H."/>
            <person name="Johnson M."/>
            <person name="Bhonagiri V."/>
            <person name="Zhang X."/>
            <person name="Suruliraj S."/>
            <person name="Warren W."/>
            <person name="Chinwalla A."/>
            <person name="Mardis E.R."/>
            <person name="Wilson R.K."/>
        </authorList>
    </citation>
    <scope>NUCLEOTIDE SEQUENCE [LARGE SCALE GENOMIC DNA]</scope>
    <source>
        <strain evidence="1 2">DSM 20213</strain>
    </source>
</reference>
<proteinExistence type="predicted"/>